<evidence type="ECO:0000313" key="2">
    <source>
        <dbReference type="Proteomes" id="UP001205311"/>
    </source>
</evidence>
<name>A0ABT1HLK4_STRSD</name>
<proteinExistence type="predicted"/>
<accession>A0ABT1HLK4</accession>
<dbReference type="EMBL" id="JAMTCP010000001">
    <property type="protein sequence ID" value="MCP2256374.1"/>
    <property type="molecule type" value="Genomic_DNA"/>
</dbReference>
<reference evidence="1 2" key="1">
    <citation type="submission" date="2022-06" db="EMBL/GenBank/DDBJ databases">
        <title>Genomic Encyclopedia of Archaeal and Bacterial Type Strains, Phase II (KMG-II): from individual species to whole genera.</title>
        <authorList>
            <person name="Goeker M."/>
        </authorList>
    </citation>
    <scope>NUCLEOTIDE SEQUENCE [LARGE SCALE GENOMIC DNA]</scope>
    <source>
        <strain evidence="1 2">DSM 40477</strain>
    </source>
</reference>
<dbReference type="RefSeq" id="WP_253667378.1">
    <property type="nucleotide sequence ID" value="NZ_JAMTCP010000001.1"/>
</dbReference>
<organism evidence="1 2">
    <name type="scientific">Streptoalloteichus tenebrarius (strain ATCC 17920 / DSM 40477 / JCM 4838 / CBS 697.72 / NBRC 16177 / NCIMB 11028 / NRRL B-12390 / A12253. 1 / ISP 5477)</name>
    <name type="common">Streptomyces tenebrarius</name>
    <dbReference type="NCBI Taxonomy" id="1933"/>
    <lineage>
        <taxon>Bacteria</taxon>
        <taxon>Bacillati</taxon>
        <taxon>Actinomycetota</taxon>
        <taxon>Actinomycetes</taxon>
        <taxon>Pseudonocardiales</taxon>
        <taxon>Pseudonocardiaceae</taxon>
        <taxon>Streptoalloteichus</taxon>
    </lineage>
</organism>
<evidence type="ECO:0000313" key="1">
    <source>
        <dbReference type="EMBL" id="MCP2256374.1"/>
    </source>
</evidence>
<gene>
    <name evidence="1" type="ORF">LX15_000057</name>
</gene>
<dbReference type="InterPro" id="IPR042099">
    <property type="entry name" value="ANL_N_sf"/>
</dbReference>
<dbReference type="SUPFAM" id="SSF56801">
    <property type="entry name" value="Acetyl-CoA synthetase-like"/>
    <property type="match status" value="1"/>
</dbReference>
<protein>
    <submittedName>
        <fullName evidence="1">AMP-binding enzyme</fullName>
    </submittedName>
</protein>
<comment type="caution">
    <text evidence="1">The sequence shown here is derived from an EMBL/GenBank/DDBJ whole genome shotgun (WGS) entry which is preliminary data.</text>
</comment>
<dbReference type="Gene3D" id="3.40.50.12780">
    <property type="entry name" value="N-terminal domain of ligase-like"/>
    <property type="match status" value="1"/>
</dbReference>
<dbReference type="Proteomes" id="UP001205311">
    <property type="component" value="Unassembled WGS sequence"/>
</dbReference>
<keyword evidence="2" id="KW-1185">Reference proteome</keyword>
<sequence length="369" mass="41421">MTERAASALDLDWDSPPDADDLVREAVEWHFNPKTGSEFWLERAKKLDFDPRKDVRTVADLTLFPNIVDELRDIRLETLIPKGYASLKRFSERPVVGESGGTTGEPKRVFALPDVINHAWDWYHRRLEDHGITKGPNWLGVVPTGPHMVGKLARDTAASFDAIFFTVDLDPRWAKRLVARGAVDELKAYVNHLLDQIEWILRSQDIGVLAITPPLLEAACQRESLVELINAKVRTLTWSGASMDEDTRHLLRTEVFPDVNIVGIYGSTMIFCAIPERRGTSLEEPAIFDPPSPFSMFSVIDPDTKESVPYGERGQLVCHHITRNLFLPNNLERDTAVRHKHALGLAGDALSEVKPVKAFGDKAVIEGVY</sequence>